<reference evidence="1 2" key="1">
    <citation type="submission" date="2013-11" db="EMBL/GenBank/DDBJ databases">
        <title>Metagenomic analysis of a methanogenic consortium involved in long chain n-alkane degradation.</title>
        <authorList>
            <person name="Davidova I.A."/>
            <person name="Callaghan A.V."/>
            <person name="Wawrik B."/>
            <person name="Pruitt S."/>
            <person name="Marks C."/>
            <person name="Duncan K.E."/>
            <person name="Suflita J.M."/>
        </authorList>
    </citation>
    <scope>NUCLEOTIDE SEQUENCE [LARGE SCALE GENOMIC DNA]</scope>
    <source>
        <strain evidence="1 2">SPR</strain>
    </source>
</reference>
<proteinExistence type="predicted"/>
<gene>
    <name evidence="1" type="ORF">X474_04060</name>
</gene>
<protein>
    <submittedName>
        <fullName evidence="1">Uncharacterized protein</fullName>
    </submittedName>
</protein>
<sequence length="53" mass="5959">MIYLHINKIPEKIPPLITFKSSSLVEFDFLVANTGLQAKMLINPPPHQAETLV</sequence>
<organism evidence="1 2">
    <name type="scientific">Dethiosulfatarculus sandiegensis</name>
    <dbReference type="NCBI Taxonomy" id="1429043"/>
    <lineage>
        <taxon>Bacteria</taxon>
        <taxon>Pseudomonadati</taxon>
        <taxon>Thermodesulfobacteriota</taxon>
        <taxon>Desulfarculia</taxon>
        <taxon>Desulfarculales</taxon>
        <taxon>Desulfarculaceae</taxon>
        <taxon>Dethiosulfatarculus</taxon>
    </lineage>
</organism>
<dbReference type="EMBL" id="AZAC01000003">
    <property type="protein sequence ID" value="KIX15452.1"/>
    <property type="molecule type" value="Genomic_DNA"/>
</dbReference>
<keyword evidence="2" id="KW-1185">Reference proteome</keyword>
<name>A0A0D2GL89_9BACT</name>
<dbReference type="AlphaFoldDB" id="A0A0D2GL89"/>
<accession>A0A0D2GL89</accession>
<evidence type="ECO:0000313" key="2">
    <source>
        <dbReference type="Proteomes" id="UP000032233"/>
    </source>
</evidence>
<dbReference type="InParanoid" id="A0A0D2GL89"/>
<comment type="caution">
    <text evidence="1">The sequence shown here is derived from an EMBL/GenBank/DDBJ whole genome shotgun (WGS) entry which is preliminary data.</text>
</comment>
<evidence type="ECO:0000313" key="1">
    <source>
        <dbReference type="EMBL" id="KIX15452.1"/>
    </source>
</evidence>
<dbReference type="Proteomes" id="UP000032233">
    <property type="component" value="Unassembled WGS sequence"/>
</dbReference>